<gene>
    <name evidence="3" type="ORF">HAZT_HAZT002470</name>
</gene>
<accession>A0A6A0HCF1</accession>
<dbReference type="Proteomes" id="UP000711488">
    <property type="component" value="Unassembled WGS sequence"/>
</dbReference>
<protein>
    <recommendedName>
        <fullName evidence="2">Mutator-like transposase domain-containing protein</fullName>
    </recommendedName>
</protein>
<feature type="region of interest" description="Disordered" evidence="1">
    <location>
        <begin position="278"/>
        <end position="302"/>
    </location>
</feature>
<dbReference type="EMBL" id="JQDR03001623">
    <property type="protein sequence ID" value="KAA0203453.1"/>
    <property type="molecule type" value="Genomic_DNA"/>
</dbReference>
<proteinExistence type="predicted"/>
<reference evidence="3" key="1">
    <citation type="submission" date="2014-08" db="EMBL/GenBank/DDBJ databases">
        <authorList>
            <person name="Murali S."/>
            <person name="Richards S."/>
            <person name="Bandaranaike D."/>
            <person name="Bellair M."/>
            <person name="Blankenburg K."/>
            <person name="Chao H."/>
            <person name="Dinh H."/>
            <person name="Doddapaneni H."/>
            <person name="Dugan-Rocha S."/>
            <person name="Elkadiri S."/>
            <person name="Gnanaolivu R."/>
            <person name="Hughes D."/>
            <person name="Lee S."/>
            <person name="Li M."/>
            <person name="Ming W."/>
            <person name="Munidasa M."/>
            <person name="Muniz J."/>
            <person name="Nguyen L."/>
            <person name="Osuji N."/>
            <person name="Pu L.-L."/>
            <person name="Puazo M."/>
            <person name="Skinner E."/>
            <person name="Qu C."/>
            <person name="Quiroz J."/>
            <person name="Raj R."/>
            <person name="Weissenberger G."/>
            <person name="Xin Y."/>
            <person name="Zou X."/>
            <person name="Han Y."/>
            <person name="Worley K."/>
            <person name="Muzny D."/>
            <person name="Gibbs R."/>
        </authorList>
    </citation>
    <scope>NUCLEOTIDE SEQUENCE</scope>
    <source>
        <strain evidence="3">HAZT.00-mixed</strain>
        <tissue evidence="3">Whole organism</tissue>
    </source>
</reference>
<sequence>MEQEAATRLWNRSTQLGLRYMTFLSDGDSAAYNAVTKLNDGAGPYDVPVNKEECINHVSKRLGSQLRSLKAKSKEVVTTKAGKQVMRSSYAGKGKLTDERINSLSKHFGNNIRKYAATSDEATLRKHVMASYYHSSSTDDNPKHQSCLIGADSWCWVRKAEAQNVTPASHSSKDMWLGNLSQPLLAEILKIYIDLTSPELMRRCMKQRTQNSNESLHSKIWLQCSKEKFASMNRVRMIAQGTALNHNFGHVEGNLPRALGAGTPQLLKVLRTAKKAVNNFRPKQKAKRSSADPDASYGAGNF</sequence>
<comment type="caution">
    <text evidence="3">The sequence shown here is derived from an EMBL/GenBank/DDBJ whole genome shotgun (WGS) entry which is preliminary data.</text>
</comment>
<evidence type="ECO:0000256" key="1">
    <source>
        <dbReference type="SAM" id="MobiDB-lite"/>
    </source>
</evidence>
<dbReference type="Pfam" id="PF20700">
    <property type="entry name" value="Mutator"/>
    <property type="match status" value="1"/>
</dbReference>
<feature type="domain" description="Mutator-like transposase" evidence="2">
    <location>
        <begin position="1"/>
        <end position="155"/>
    </location>
</feature>
<reference evidence="3" key="3">
    <citation type="submission" date="2019-06" db="EMBL/GenBank/DDBJ databases">
        <authorList>
            <person name="Poynton C."/>
            <person name="Hasenbein S."/>
            <person name="Benoit J.B."/>
            <person name="Sepulveda M.S."/>
            <person name="Poelchau M.F."/>
            <person name="Murali S.C."/>
            <person name="Chen S."/>
            <person name="Glastad K.M."/>
            <person name="Werren J.H."/>
            <person name="Vineis J.H."/>
            <person name="Bowen J.L."/>
            <person name="Friedrich M."/>
            <person name="Jones J."/>
            <person name="Robertson H.M."/>
            <person name="Feyereisen R."/>
            <person name="Mechler-Hickson A."/>
            <person name="Mathers N."/>
            <person name="Lee C.E."/>
            <person name="Colbourne J.K."/>
            <person name="Biales A."/>
            <person name="Johnston J.S."/>
            <person name="Wellborn G.A."/>
            <person name="Rosendale A.J."/>
            <person name="Cridge A.G."/>
            <person name="Munoz-Torres M.C."/>
            <person name="Bain P.A."/>
            <person name="Manny A.R."/>
            <person name="Major K.M."/>
            <person name="Lambert F.N."/>
            <person name="Vulpe C.D."/>
            <person name="Tuck P."/>
            <person name="Blalock B.J."/>
            <person name="Lin Y.-Y."/>
            <person name="Smith M.E."/>
            <person name="Ochoa-Acuna H."/>
            <person name="Chen M.-J.M."/>
            <person name="Childers C.P."/>
            <person name="Qu J."/>
            <person name="Dugan S."/>
            <person name="Lee S.L."/>
            <person name="Chao H."/>
            <person name="Dinh H."/>
            <person name="Han Y."/>
            <person name="Doddapaneni H."/>
            <person name="Worley K.C."/>
            <person name="Muzny D.M."/>
            <person name="Gibbs R.A."/>
            <person name="Richards S."/>
        </authorList>
    </citation>
    <scope>NUCLEOTIDE SEQUENCE</scope>
    <source>
        <strain evidence="3">HAZT.00-mixed</strain>
        <tissue evidence="3">Whole organism</tissue>
    </source>
</reference>
<dbReference type="AlphaFoldDB" id="A0A6A0HCF1"/>
<reference evidence="3" key="2">
    <citation type="journal article" date="2018" name="Environ. Sci. Technol.">
        <title>The Toxicogenome of Hyalella azteca: A Model for Sediment Ecotoxicology and Evolutionary Toxicology.</title>
        <authorList>
            <person name="Poynton H.C."/>
            <person name="Hasenbein S."/>
            <person name="Benoit J.B."/>
            <person name="Sepulveda M.S."/>
            <person name="Poelchau M.F."/>
            <person name="Hughes D.S.T."/>
            <person name="Murali S.C."/>
            <person name="Chen S."/>
            <person name="Glastad K.M."/>
            <person name="Goodisman M.A.D."/>
            <person name="Werren J.H."/>
            <person name="Vineis J.H."/>
            <person name="Bowen J.L."/>
            <person name="Friedrich M."/>
            <person name="Jones J."/>
            <person name="Robertson H.M."/>
            <person name="Feyereisen R."/>
            <person name="Mechler-Hickson A."/>
            <person name="Mathers N."/>
            <person name="Lee C.E."/>
            <person name="Colbourne J.K."/>
            <person name="Biales A."/>
            <person name="Johnston J.S."/>
            <person name="Wellborn G.A."/>
            <person name="Rosendale A.J."/>
            <person name="Cridge A.G."/>
            <person name="Munoz-Torres M.C."/>
            <person name="Bain P.A."/>
            <person name="Manny A.R."/>
            <person name="Major K.M."/>
            <person name="Lambert F.N."/>
            <person name="Vulpe C.D."/>
            <person name="Tuck P."/>
            <person name="Blalock B.J."/>
            <person name="Lin Y.Y."/>
            <person name="Smith M.E."/>
            <person name="Ochoa-Acuna H."/>
            <person name="Chen M.M."/>
            <person name="Childers C.P."/>
            <person name="Qu J."/>
            <person name="Dugan S."/>
            <person name="Lee S.L."/>
            <person name="Chao H."/>
            <person name="Dinh H."/>
            <person name="Han Y."/>
            <person name="Doddapaneni H."/>
            <person name="Worley K.C."/>
            <person name="Muzny D.M."/>
            <person name="Gibbs R.A."/>
            <person name="Richards S."/>
        </authorList>
    </citation>
    <scope>NUCLEOTIDE SEQUENCE</scope>
    <source>
        <strain evidence="3">HAZT.00-mixed</strain>
        <tissue evidence="3">Whole organism</tissue>
    </source>
</reference>
<organism evidence="3">
    <name type="scientific">Hyalella azteca</name>
    <name type="common">Amphipod</name>
    <dbReference type="NCBI Taxonomy" id="294128"/>
    <lineage>
        <taxon>Eukaryota</taxon>
        <taxon>Metazoa</taxon>
        <taxon>Ecdysozoa</taxon>
        <taxon>Arthropoda</taxon>
        <taxon>Crustacea</taxon>
        <taxon>Multicrustacea</taxon>
        <taxon>Malacostraca</taxon>
        <taxon>Eumalacostraca</taxon>
        <taxon>Peracarida</taxon>
        <taxon>Amphipoda</taxon>
        <taxon>Senticaudata</taxon>
        <taxon>Talitrida</taxon>
        <taxon>Talitroidea</taxon>
        <taxon>Hyalellidae</taxon>
        <taxon>Hyalella</taxon>
    </lineage>
</organism>
<evidence type="ECO:0000313" key="3">
    <source>
        <dbReference type="EMBL" id="KAA0203453.1"/>
    </source>
</evidence>
<evidence type="ECO:0000259" key="2">
    <source>
        <dbReference type="Pfam" id="PF20700"/>
    </source>
</evidence>
<name>A0A6A0HCF1_HYAAZ</name>
<dbReference type="InterPro" id="IPR049012">
    <property type="entry name" value="Mutator_transp_dom"/>
</dbReference>